<dbReference type="Gene3D" id="3.30.420.40">
    <property type="match status" value="2"/>
</dbReference>
<dbReference type="SUPFAM" id="SSF53067">
    <property type="entry name" value="Actin-like ATPase domain"/>
    <property type="match status" value="2"/>
</dbReference>
<dbReference type="EC" id="2.7.2.7" evidence="9"/>
<dbReference type="HAMAP" id="MF_00542">
    <property type="entry name" value="Butyrate_kinase"/>
    <property type="match status" value="1"/>
</dbReference>
<evidence type="ECO:0000256" key="6">
    <source>
        <dbReference type="ARBA" id="ARBA00022777"/>
    </source>
</evidence>
<dbReference type="OrthoDB" id="9771859at2"/>
<evidence type="ECO:0000313" key="11">
    <source>
        <dbReference type="EMBL" id="TWJ17784.1"/>
    </source>
</evidence>
<dbReference type="GO" id="GO:0008776">
    <property type="term" value="F:acetate kinase activity"/>
    <property type="evidence" value="ECO:0007669"/>
    <property type="project" value="TreeGrafter"/>
</dbReference>
<keyword evidence="6 9" id="KW-0418">Kinase</keyword>
<sequence length="357" mass="37973">MGKEKTILVINLGSTSTKVSVSTSGEMLFTESVSHSAEELKQFTSIIDQYDLRKNTILGVLSGKGITLDQLDCIASRGGNMKPIPGGIYAICPEMIDDMKSGKFGQHPNMCGGIVAYNLGQELNIPALTVDPPTVDEMCMFARYSGIPQITRQSSFHALNQKATARKISARLGKGYDEVNLIVVHLGGGISVAAHRNGKVVDVNNALDGDGPFSPERAGTLPAGDLVKLCFSGDYTKEQVYRLVQGGGGLVSYLGTTSGLEIEKRITGGDAVAAEVFEAMAYQVAKEIGACAAVLEGRVDAIALTGSLAYSKRLTESLKEKVSFIAQVLLDPGENEMEALAAGAMRYFNGEEQLSTY</sequence>
<comment type="catalytic activity">
    <reaction evidence="8 9">
        <text>butanoate + ATP = butanoyl phosphate + ADP</text>
        <dbReference type="Rhea" id="RHEA:13585"/>
        <dbReference type="ChEBI" id="CHEBI:17968"/>
        <dbReference type="ChEBI" id="CHEBI:30616"/>
        <dbReference type="ChEBI" id="CHEBI:58079"/>
        <dbReference type="ChEBI" id="CHEBI:456216"/>
        <dbReference type="EC" id="2.7.2.7"/>
    </reaction>
</comment>
<gene>
    <name evidence="9" type="primary">buk</name>
    <name evidence="11" type="ORF">JN12_02903</name>
</gene>
<proteinExistence type="inferred from homology"/>
<evidence type="ECO:0000256" key="10">
    <source>
        <dbReference type="RuleBase" id="RU003835"/>
    </source>
</evidence>
<evidence type="ECO:0000256" key="1">
    <source>
        <dbReference type="ARBA" id="ARBA00004496"/>
    </source>
</evidence>
<dbReference type="CDD" id="cd24011">
    <property type="entry name" value="ASKHA_NBD_BK"/>
    <property type="match status" value="1"/>
</dbReference>
<dbReference type="GO" id="GO:0005737">
    <property type="term" value="C:cytoplasm"/>
    <property type="evidence" value="ECO:0007669"/>
    <property type="project" value="UniProtKB-SubCell"/>
</dbReference>
<dbReference type="NCBIfam" id="TIGR02707">
    <property type="entry name" value="butyr_kinase"/>
    <property type="match status" value="1"/>
</dbReference>
<keyword evidence="5 9" id="KW-0547">Nucleotide-binding</keyword>
<dbReference type="PIRSF" id="PIRSF036458">
    <property type="entry name" value="Butyrate_kin"/>
    <property type="match status" value="1"/>
</dbReference>
<evidence type="ECO:0000256" key="3">
    <source>
        <dbReference type="ARBA" id="ARBA00022490"/>
    </source>
</evidence>
<reference evidence="11 12" key="1">
    <citation type="submission" date="2019-07" db="EMBL/GenBank/DDBJ databases">
        <title>Genomic Encyclopedia of Archaeal and Bacterial Type Strains, Phase II (KMG-II): from individual species to whole genera.</title>
        <authorList>
            <person name="Goeker M."/>
        </authorList>
    </citation>
    <scope>NUCLEOTIDE SEQUENCE [LARGE SCALE GENOMIC DNA]</scope>
    <source>
        <strain evidence="11 12">ATCC BAA-1139</strain>
    </source>
</reference>
<dbReference type="PROSITE" id="PS01075">
    <property type="entry name" value="ACETATE_KINASE_1"/>
    <property type="match status" value="1"/>
</dbReference>
<protein>
    <recommendedName>
        <fullName evidence="9">Probable butyrate kinase</fullName>
        <shortName evidence="9">BK</shortName>
        <ecNumber evidence="9">2.7.2.7</ecNumber>
    </recommendedName>
    <alternativeName>
        <fullName evidence="9">Branched-chain carboxylic acid kinase</fullName>
    </alternativeName>
</protein>
<dbReference type="NCBIfam" id="NF002834">
    <property type="entry name" value="PRK03011.1-5"/>
    <property type="match status" value="1"/>
</dbReference>
<dbReference type="RefSeq" id="WP_145024007.1">
    <property type="nucleotide sequence ID" value="NZ_VLLN01000019.1"/>
</dbReference>
<dbReference type="EMBL" id="VLLN01000019">
    <property type="protein sequence ID" value="TWJ17784.1"/>
    <property type="molecule type" value="Genomic_DNA"/>
</dbReference>
<evidence type="ECO:0000256" key="5">
    <source>
        <dbReference type="ARBA" id="ARBA00022741"/>
    </source>
</evidence>
<evidence type="ECO:0000256" key="2">
    <source>
        <dbReference type="ARBA" id="ARBA00008748"/>
    </source>
</evidence>
<dbReference type="Proteomes" id="UP000319449">
    <property type="component" value="Unassembled WGS sequence"/>
</dbReference>
<keyword evidence="12" id="KW-1185">Reference proteome</keyword>
<evidence type="ECO:0000256" key="7">
    <source>
        <dbReference type="ARBA" id="ARBA00022840"/>
    </source>
</evidence>
<organism evidence="11 12">
    <name type="scientific">Geobacter argillaceus</name>
    <dbReference type="NCBI Taxonomy" id="345631"/>
    <lineage>
        <taxon>Bacteria</taxon>
        <taxon>Pseudomonadati</taxon>
        <taxon>Thermodesulfobacteriota</taxon>
        <taxon>Desulfuromonadia</taxon>
        <taxon>Geobacterales</taxon>
        <taxon>Geobacteraceae</taxon>
        <taxon>Geobacter</taxon>
    </lineage>
</organism>
<dbReference type="GO" id="GO:0047761">
    <property type="term" value="F:butyrate kinase activity"/>
    <property type="evidence" value="ECO:0007669"/>
    <property type="project" value="UniProtKB-UniRule"/>
</dbReference>
<dbReference type="PANTHER" id="PTHR21060">
    <property type="entry name" value="ACETATE KINASE"/>
    <property type="match status" value="1"/>
</dbReference>
<dbReference type="InterPro" id="IPR043129">
    <property type="entry name" value="ATPase_NBD"/>
</dbReference>
<dbReference type="GO" id="GO:0005524">
    <property type="term" value="F:ATP binding"/>
    <property type="evidence" value="ECO:0007669"/>
    <property type="project" value="UniProtKB-KW"/>
</dbReference>
<evidence type="ECO:0000256" key="4">
    <source>
        <dbReference type="ARBA" id="ARBA00022679"/>
    </source>
</evidence>
<dbReference type="InterPro" id="IPR000890">
    <property type="entry name" value="Aliphatic_acid_kin_short-chain"/>
</dbReference>
<dbReference type="InterPro" id="IPR011245">
    <property type="entry name" value="Butyrate_kin"/>
</dbReference>
<dbReference type="PANTHER" id="PTHR21060:SF3">
    <property type="entry name" value="BUTYRATE KINASE 2-RELATED"/>
    <property type="match status" value="1"/>
</dbReference>
<keyword evidence="4 9" id="KW-0808">Transferase</keyword>
<keyword evidence="7 9" id="KW-0067">ATP-binding</keyword>
<dbReference type="Pfam" id="PF00871">
    <property type="entry name" value="Acetate_kinase"/>
    <property type="match status" value="1"/>
</dbReference>
<comment type="similarity">
    <text evidence="2 9 10">Belongs to the acetokinase family.</text>
</comment>
<dbReference type="AlphaFoldDB" id="A0A562VJ21"/>
<dbReference type="PROSITE" id="PS01076">
    <property type="entry name" value="ACETATE_KINASE_2"/>
    <property type="match status" value="1"/>
</dbReference>
<evidence type="ECO:0000256" key="8">
    <source>
        <dbReference type="ARBA" id="ARBA00048596"/>
    </source>
</evidence>
<evidence type="ECO:0000313" key="12">
    <source>
        <dbReference type="Proteomes" id="UP000319449"/>
    </source>
</evidence>
<accession>A0A562VJ21</accession>
<evidence type="ECO:0000256" key="9">
    <source>
        <dbReference type="HAMAP-Rule" id="MF_00542"/>
    </source>
</evidence>
<comment type="caution">
    <text evidence="11">The sequence shown here is derived from an EMBL/GenBank/DDBJ whole genome shotgun (WGS) entry which is preliminary data.</text>
</comment>
<comment type="subcellular location">
    <subcellularLocation>
        <location evidence="1 9">Cytoplasm</location>
    </subcellularLocation>
</comment>
<dbReference type="PRINTS" id="PR00471">
    <property type="entry name" value="ACETATEKNASE"/>
</dbReference>
<dbReference type="InterPro" id="IPR023865">
    <property type="entry name" value="Aliphatic_acid_kinase_CS"/>
</dbReference>
<dbReference type="GO" id="GO:0006083">
    <property type="term" value="P:acetate metabolic process"/>
    <property type="evidence" value="ECO:0007669"/>
    <property type="project" value="TreeGrafter"/>
</dbReference>
<name>A0A562VJ21_9BACT</name>
<keyword evidence="3 9" id="KW-0963">Cytoplasm</keyword>